<evidence type="ECO:0000256" key="1">
    <source>
        <dbReference type="ARBA" id="ARBA00000443"/>
    </source>
</evidence>
<dbReference type="SUPFAM" id="SSF55957">
    <property type="entry name" value="Phosphoglucomutase, C-terminal domain"/>
    <property type="match status" value="1"/>
</dbReference>
<dbReference type="EMBL" id="SLUN01000002">
    <property type="protein sequence ID" value="TCL76353.1"/>
    <property type="molecule type" value="Genomic_DNA"/>
</dbReference>
<evidence type="ECO:0000256" key="7">
    <source>
        <dbReference type="ARBA" id="ARBA00022553"/>
    </source>
</evidence>
<feature type="domain" description="Alpha-D-phosphohexomutase alpha/beta/alpha" evidence="15">
    <location>
        <begin position="4"/>
        <end position="136"/>
    </location>
</feature>
<name>A0A4R1SA24_HYDET</name>
<evidence type="ECO:0000256" key="4">
    <source>
        <dbReference type="ARBA" id="ARBA00005189"/>
    </source>
</evidence>
<dbReference type="InterPro" id="IPR005843">
    <property type="entry name" value="A-D-PHexomutase_C"/>
</dbReference>
<accession>A0A4R1SA24</accession>
<dbReference type="GO" id="GO:0046872">
    <property type="term" value="F:metal ion binding"/>
    <property type="evidence" value="ECO:0007669"/>
    <property type="project" value="UniProtKB-KW"/>
</dbReference>
<comment type="catalytic activity">
    <reaction evidence="1">
        <text>alpha-D-glucose 1-phosphate = alpha-D-glucose 6-phosphate</text>
        <dbReference type="Rhea" id="RHEA:23536"/>
        <dbReference type="ChEBI" id="CHEBI:58225"/>
        <dbReference type="ChEBI" id="CHEBI:58601"/>
        <dbReference type="EC" id="5.4.2.2"/>
    </reaction>
</comment>
<evidence type="ECO:0000313" key="18">
    <source>
        <dbReference type="EMBL" id="TCL76353.1"/>
    </source>
</evidence>
<dbReference type="OrthoDB" id="9806956at2"/>
<keyword evidence="7" id="KW-0597">Phosphoprotein</keyword>
<feature type="domain" description="Alpha-D-phosphohexomutase C-terminal" evidence="14">
    <location>
        <begin position="403"/>
        <end position="462"/>
    </location>
</feature>
<dbReference type="GO" id="GO:0005975">
    <property type="term" value="P:carbohydrate metabolic process"/>
    <property type="evidence" value="ECO:0007669"/>
    <property type="project" value="InterPro"/>
</dbReference>
<evidence type="ECO:0000256" key="11">
    <source>
        <dbReference type="ARBA" id="ARBA00039995"/>
    </source>
</evidence>
<dbReference type="InterPro" id="IPR005846">
    <property type="entry name" value="A-D-PHexomutase_a/b/a-III"/>
</dbReference>
<feature type="domain" description="Alpha-D-phosphohexomutase alpha/beta/alpha" evidence="16">
    <location>
        <begin position="166"/>
        <end position="264"/>
    </location>
</feature>
<dbReference type="Proteomes" id="UP000295008">
    <property type="component" value="Unassembled WGS sequence"/>
</dbReference>
<reference evidence="18 19" key="1">
    <citation type="submission" date="2019-03" db="EMBL/GenBank/DDBJ databases">
        <title>Genomic Encyclopedia of Type Strains, Phase IV (KMG-IV): sequencing the most valuable type-strain genomes for metagenomic binning, comparative biology and taxonomic classification.</title>
        <authorList>
            <person name="Goeker M."/>
        </authorList>
    </citation>
    <scope>NUCLEOTIDE SEQUENCE [LARGE SCALE GENOMIC DNA]</scope>
    <source>
        <strain evidence="18 19">LX-B</strain>
    </source>
</reference>
<dbReference type="InterPro" id="IPR005844">
    <property type="entry name" value="A-D-PHexomutase_a/b/a-I"/>
</dbReference>
<dbReference type="Pfam" id="PF02880">
    <property type="entry name" value="PGM_PMM_III"/>
    <property type="match status" value="1"/>
</dbReference>
<dbReference type="RefSeq" id="WP_132012539.1">
    <property type="nucleotide sequence ID" value="NZ_SLUN01000002.1"/>
</dbReference>
<keyword evidence="8" id="KW-0479">Metal-binding</keyword>
<dbReference type="InterPro" id="IPR005841">
    <property type="entry name" value="Alpha-D-phosphohexomutase_SF"/>
</dbReference>
<evidence type="ECO:0000313" key="19">
    <source>
        <dbReference type="Proteomes" id="UP000295008"/>
    </source>
</evidence>
<dbReference type="PANTHER" id="PTHR45745:SF1">
    <property type="entry name" value="PHOSPHOGLUCOMUTASE 2B-RELATED"/>
    <property type="match status" value="1"/>
</dbReference>
<keyword evidence="19" id="KW-1185">Reference proteome</keyword>
<dbReference type="PRINTS" id="PR00509">
    <property type="entry name" value="PGMPMM"/>
</dbReference>
<evidence type="ECO:0000256" key="8">
    <source>
        <dbReference type="ARBA" id="ARBA00022723"/>
    </source>
</evidence>
<evidence type="ECO:0000256" key="2">
    <source>
        <dbReference type="ARBA" id="ARBA00001946"/>
    </source>
</evidence>
<evidence type="ECO:0000256" key="3">
    <source>
        <dbReference type="ARBA" id="ARBA00005164"/>
    </source>
</evidence>
<dbReference type="AlphaFoldDB" id="A0A4R1SA24"/>
<keyword evidence="9" id="KW-0460">Magnesium</keyword>
<dbReference type="Gene3D" id="3.40.120.10">
    <property type="entry name" value="Alpha-D-Glucose-1,6-Bisphosphate, subunit A, domain 3"/>
    <property type="match status" value="3"/>
</dbReference>
<evidence type="ECO:0000259" key="17">
    <source>
        <dbReference type="Pfam" id="PF02880"/>
    </source>
</evidence>
<dbReference type="InterPro" id="IPR036900">
    <property type="entry name" value="A-D-PHexomutase_C_sf"/>
</dbReference>
<dbReference type="Pfam" id="PF02879">
    <property type="entry name" value="PGM_PMM_II"/>
    <property type="match status" value="1"/>
</dbReference>
<comment type="cofactor">
    <cofactor evidence="2">
        <name>Mg(2+)</name>
        <dbReference type="ChEBI" id="CHEBI:18420"/>
    </cofactor>
</comment>
<dbReference type="GO" id="GO:0008973">
    <property type="term" value="F:phosphopentomutase activity"/>
    <property type="evidence" value="ECO:0007669"/>
    <property type="project" value="TreeGrafter"/>
</dbReference>
<dbReference type="GO" id="GO:0006166">
    <property type="term" value="P:purine ribonucleoside salvage"/>
    <property type="evidence" value="ECO:0007669"/>
    <property type="project" value="TreeGrafter"/>
</dbReference>
<dbReference type="Pfam" id="PF02878">
    <property type="entry name" value="PGM_PMM_I"/>
    <property type="match status" value="1"/>
</dbReference>
<evidence type="ECO:0000256" key="6">
    <source>
        <dbReference type="ARBA" id="ARBA00012728"/>
    </source>
</evidence>
<dbReference type="EC" id="5.4.2.2" evidence="6"/>
<evidence type="ECO:0000259" key="15">
    <source>
        <dbReference type="Pfam" id="PF02878"/>
    </source>
</evidence>
<sequence>MTVIKFGTDGWRDLMYDRFNLPNVCRVVRAIAKYTKEHQGAERGLVIGYDARFFSDLFAKKAAQIAAAAGIKVFLGSRDFPTPVIAHAVKQHGAFGAMMFTASHNPPEYNGIKFIPEYAGPASLEITREIENCLESLPESAAADAAMGTGPLASDPRIQVIDPTSDYLKQLGELVDVQAIREAGLRVVVDPMFATGRGFIPGLLSGCPVEEIHGWRDPLFGGFMPDPQDQFLAELKAKVSAGPHAIGLATDGDADRFGIIDCDGTYLTPNQVIPLLMLHLIRSRGYRGVAARSVATTHMIDRLGEVYGVETIETPVGFKYIGELMRTRPVIIGGEESGGLSVRGHIPEKDGILAGALMAEMVAVTRQPLHATLRQLYEQVGHFLTRRLDLHLTEEAKGTILERCRTAPPERIDALAVREVRTRDGFKFVLEDGSWFLIRPSGTEALIRVYFEAGSAQALDNLSGSVGLLLEQWGKRVG</sequence>
<comment type="pathway">
    <text evidence="4">Lipid metabolism.</text>
</comment>
<organism evidence="18 19">
    <name type="scientific">Hydrogenispora ethanolica</name>
    <dbReference type="NCBI Taxonomy" id="1082276"/>
    <lineage>
        <taxon>Bacteria</taxon>
        <taxon>Bacillati</taxon>
        <taxon>Bacillota</taxon>
        <taxon>Hydrogenispora</taxon>
    </lineage>
</organism>
<evidence type="ECO:0000256" key="13">
    <source>
        <dbReference type="ARBA" id="ARBA00041467"/>
    </source>
</evidence>
<evidence type="ECO:0000256" key="9">
    <source>
        <dbReference type="ARBA" id="ARBA00022842"/>
    </source>
</evidence>
<dbReference type="Pfam" id="PF00408">
    <property type="entry name" value="PGM_PMM_IV"/>
    <property type="match status" value="1"/>
</dbReference>
<dbReference type="InterPro" id="IPR005845">
    <property type="entry name" value="A-D-PHexomutase_a/b/a-II"/>
</dbReference>
<dbReference type="GO" id="GO:0004614">
    <property type="term" value="F:phosphoglucomutase activity"/>
    <property type="evidence" value="ECO:0007669"/>
    <property type="project" value="UniProtKB-EC"/>
</dbReference>
<dbReference type="InterPro" id="IPR016055">
    <property type="entry name" value="A-D-PHexomutase_a/b/a-I/II/III"/>
</dbReference>
<dbReference type="Gene3D" id="3.30.310.50">
    <property type="entry name" value="Alpha-D-phosphohexomutase, C-terminal domain"/>
    <property type="match status" value="1"/>
</dbReference>
<evidence type="ECO:0000256" key="12">
    <source>
        <dbReference type="ARBA" id="ARBA00041398"/>
    </source>
</evidence>
<evidence type="ECO:0000256" key="10">
    <source>
        <dbReference type="ARBA" id="ARBA00023235"/>
    </source>
</evidence>
<comment type="similarity">
    <text evidence="5">Belongs to the phosphohexose mutase family.</text>
</comment>
<evidence type="ECO:0000259" key="14">
    <source>
        <dbReference type="Pfam" id="PF00408"/>
    </source>
</evidence>
<protein>
    <recommendedName>
        <fullName evidence="11">Phosphoglucomutase</fullName>
        <ecNumber evidence="6">5.4.2.2</ecNumber>
    </recommendedName>
    <alternativeName>
        <fullName evidence="13">Alpha-phosphoglucomutase</fullName>
    </alternativeName>
    <alternativeName>
        <fullName evidence="12">Glucose phosphomutase</fullName>
    </alternativeName>
</protein>
<evidence type="ECO:0000259" key="16">
    <source>
        <dbReference type="Pfam" id="PF02879"/>
    </source>
</evidence>
<dbReference type="SUPFAM" id="SSF53738">
    <property type="entry name" value="Phosphoglucomutase, first 3 domains"/>
    <property type="match status" value="2"/>
</dbReference>
<evidence type="ECO:0000256" key="5">
    <source>
        <dbReference type="ARBA" id="ARBA00010231"/>
    </source>
</evidence>
<feature type="domain" description="Alpha-D-phosphohexomutase alpha/beta/alpha" evidence="17">
    <location>
        <begin position="269"/>
        <end position="379"/>
    </location>
</feature>
<dbReference type="PANTHER" id="PTHR45745">
    <property type="entry name" value="PHOSPHOMANNOMUTASE 45A"/>
    <property type="match status" value="1"/>
</dbReference>
<dbReference type="CDD" id="cd05800">
    <property type="entry name" value="PGM_like2"/>
    <property type="match status" value="1"/>
</dbReference>
<gene>
    <name evidence="18" type="ORF">EDC14_1002110</name>
</gene>
<comment type="pathway">
    <text evidence="3">Glycolipid metabolism; diglucosyl-diacylglycerol biosynthesis.</text>
</comment>
<comment type="caution">
    <text evidence="18">The sequence shown here is derived from an EMBL/GenBank/DDBJ whole genome shotgun (WGS) entry which is preliminary data.</text>
</comment>
<keyword evidence="10" id="KW-0413">Isomerase</keyword>
<proteinExistence type="inferred from homology"/>